<dbReference type="Gene3D" id="1.10.10.10">
    <property type="entry name" value="Winged helix-like DNA-binding domain superfamily/Winged helix DNA-binding domain"/>
    <property type="match status" value="1"/>
</dbReference>
<evidence type="ECO:0000313" key="6">
    <source>
        <dbReference type="Proteomes" id="UP000428328"/>
    </source>
</evidence>
<dbReference type="InterPro" id="IPR051081">
    <property type="entry name" value="HTH_MetalResp_TranReg"/>
</dbReference>
<dbReference type="SUPFAM" id="SSF46785">
    <property type="entry name" value="Winged helix' DNA-binding domain"/>
    <property type="match status" value="1"/>
</dbReference>
<proteinExistence type="predicted"/>
<dbReference type="PANTHER" id="PTHR33154">
    <property type="entry name" value="TRANSCRIPTIONAL REGULATOR, ARSR FAMILY"/>
    <property type="match status" value="1"/>
</dbReference>
<keyword evidence="1" id="KW-0805">Transcription regulation</keyword>
<organism evidence="5 6">
    <name type="scientific">Pseudodesulfovibrio cashew</name>
    <dbReference type="NCBI Taxonomy" id="2678688"/>
    <lineage>
        <taxon>Bacteria</taxon>
        <taxon>Pseudomonadati</taxon>
        <taxon>Thermodesulfobacteriota</taxon>
        <taxon>Desulfovibrionia</taxon>
        <taxon>Desulfovibrionales</taxon>
        <taxon>Desulfovibrionaceae</taxon>
    </lineage>
</organism>
<evidence type="ECO:0000256" key="1">
    <source>
        <dbReference type="ARBA" id="ARBA00023015"/>
    </source>
</evidence>
<dbReference type="InterPro" id="IPR001845">
    <property type="entry name" value="HTH_ArsR_DNA-bd_dom"/>
</dbReference>
<keyword evidence="3" id="KW-0804">Transcription</keyword>
<keyword evidence="2" id="KW-0238">DNA-binding</keyword>
<name>A0A6I6JNE9_9BACT</name>
<dbReference type="InterPro" id="IPR036390">
    <property type="entry name" value="WH_DNA-bd_sf"/>
</dbReference>
<gene>
    <name evidence="5" type="ORF">GM415_17070</name>
</gene>
<dbReference type="InterPro" id="IPR011991">
    <property type="entry name" value="ArsR-like_HTH"/>
</dbReference>
<sequence length="105" mass="11420">MNKESITAEDAWLAEACKALSHPARVRIFRHLIEEDRCICGRIVEIMPLAQSTVSQHLKVLKDAGLVAGSVEGPKTCYCVDRDALERLCGAIGALLRLSGKEGES</sequence>
<dbReference type="Proteomes" id="UP000428328">
    <property type="component" value="Chromosome"/>
</dbReference>
<dbReference type="PROSITE" id="PS50987">
    <property type="entry name" value="HTH_ARSR_2"/>
    <property type="match status" value="1"/>
</dbReference>
<dbReference type="PRINTS" id="PR00778">
    <property type="entry name" value="HTHARSR"/>
</dbReference>
<evidence type="ECO:0000256" key="2">
    <source>
        <dbReference type="ARBA" id="ARBA00023125"/>
    </source>
</evidence>
<dbReference type="SMART" id="SM00418">
    <property type="entry name" value="HTH_ARSR"/>
    <property type="match status" value="1"/>
</dbReference>
<evidence type="ECO:0000313" key="5">
    <source>
        <dbReference type="EMBL" id="QGY41762.1"/>
    </source>
</evidence>
<evidence type="ECO:0000256" key="3">
    <source>
        <dbReference type="ARBA" id="ARBA00023163"/>
    </source>
</evidence>
<feature type="domain" description="HTH arsR-type" evidence="4">
    <location>
        <begin position="5"/>
        <end position="100"/>
    </location>
</feature>
<dbReference type="InterPro" id="IPR036388">
    <property type="entry name" value="WH-like_DNA-bd_sf"/>
</dbReference>
<reference evidence="5 6" key="1">
    <citation type="submission" date="2019-11" db="EMBL/GenBank/DDBJ databases">
        <authorList>
            <person name="Zheng R.K."/>
            <person name="Sun C.M."/>
        </authorList>
    </citation>
    <scope>NUCLEOTIDE SEQUENCE [LARGE SCALE GENOMIC DNA]</scope>
    <source>
        <strain evidence="5 6">SRB007</strain>
    </source>
</reference>
<dbReference type="Pfam" id="PF12840">
    <property type="entry name" value="HTH_20"/>
    <property type="match status" value="1"/>
</dbReference>
<dbReference type="AlphaFoldDB" id="A0A6I6JNE9"/>
<evidence type="ECO:0000259" key="4">
    <source>
        <dbReference type="PROSITE" id="PS50987"/>
    </source>
</evidence>
<dbReference type="EMBL" id="CP046400">
    <property type="protein sequence ID" value="QGY41762.1"/>
    <property type="molecule type" value="Genomic_DNA"/>
</dbReference>
<dbReference type="GO" id="GO:0003700">
    <property type="term" value="F:DNA-binding transcription factor activity"/>
    <property type="evidence" value="ECO:0007669"/>
    <property type="project" value="InterPro"/>
</dbReference>
<dbReference type="PANTHER" id="PTHR33154:SF15">
    <property type="entry name" value="REGULATORY PROTEIN ARSR"/>
    <property type="match status" value="1"/>
</dbReference>
<protein>
    <submittedName>
        <fullName evidence="5">Metalloregulator ArsR/SmtB family transcription factor</fullName>
    </submittedName>
</protein>
<dbReference type="KEGG" id="psel:GM415_17070"/>
<dbReference type="CDD" id="cd00090">
    <property type="entry name" value="HTH_ARSR"/>
    <property type="match status" value="1"/>
</dbReference>
<accession>A0A6I6JNE9</accession>
<dbReference type="NCBIfam" id="NF033788">
    <property type="entry name" value="HTH_metalloreg"/>
    <property type="match status" value="1"/>
</dbReference>
<dbReference type="RefSeq" id="WP_158950323.1">
    <property type="nucleotide sequence ID" value="NZ_CP046400.1"/>
</dbReference>
<dbReference type="GO" id="GO:0003677">
    <property type="term" value="F:DNA binding"/>
    <property type="evidence" value="ECO:0007669"/>
    <property type="project" value="UniProtKB-KW"/>
</dbReference>
<keyword evidence="6" id="KW-1185">Reference proteome</keyword>